<reference evidence="3 5" key="2">
    <citation type="submission" date="2023-10" db="EMBL/GenBank/DDBJ databases">
        <title>To unveil natural product biosynthetic capacity in Pseudoalteromonas.</title>
        <authorList>
            <person name="Wang J."/>
        </authorList>
    </citation>
    <scope>NUCLEOTIDE SEQUENCE [LARGE SCALE GENOMIC DNA]</scope>
    <source>
        <strain evidence="3 5">DSM 15914</strain>
    </source>
</reference>
<dbReference type="PANTHER" id="PTHR36842:SF1">
    <property type="entry name" value="PROTEIN TOLB"/>
    <property type="match status" value="1"/>
</dbReference>
<evidence type="ECO:0000313" key="2">
    <source>
        <dbReference type="EMBL" id="NLR20045.1"/>
    </source>
</evidence>
<accession>A0A8I2KJK7</accession>
<dbReference type="InterPro" id="IPR011659">
    <property type="entry name" value="WD40"/>
</dbReference>
<dbReference type="Proteomes" id="UP000646877">
    <property type="component" value="Unassembled WGS sequence"/>
</dbReference>
<proteinExistence type="inferred from homology"/>
<dbReference type="Gene3D" id="2.120.10.30">
    <property type="entry name" value="TolB, C-terminal domain"/>
    <property type="match status" value="1"/>
</dbReference>
<dbReference type="EMBL" id="WEIA01000001">
    <property type="protein sequence ID" value="NLR20045.1"/>
    <property type="molecule type" value="Genomic_DNA"/>
</dbReference>
<dbReference type="EMBL" id="CP137578">
    <property type="protein sequence ID" value="WOX27370.1"/>
    <property type="molecule type" value="Genomic_DNA"/>
</dbReference>
<protein>
    <submittedName>
        <fullName evidence="2">DUF5050 domain-containing protein</fullName>
    </submittedName>
</protein>
<organism evidence="2 4">
    <name type="scientific">Pseudoalteromonas maricaloris</name>
    <dbReference type="NCBI Taxonomy" id="184924"/>
    <lineage>
        <taxon>Bacteria</taxon>
        <taxon>Pseudomonadati</taxon>
        <taxon>Pseudomonadota</taxon>
        <taxon>Gammaproteobacteria</taxon>
        <taxon>Alteromonadales</taxon>
        <taxon>Pseudoalteromonadaceae</taxon>
        <taxon>Pseudoalteromonas</taxon>
    </lineage>
</organism>
<dbReference type="InterPro" id="IPR011042">
    <property type="entry name" value="6-blade_b-propeller_TolB-like"/>
</dbReference>
<dbReference type="PANTHER" id="PTHR36842">
    <property type="entry name" value="PROTEIN TOLB HOMOLOG"/>
    <property type="match status" value="1"/>
</dbReference>
<keyword evidence="5" id="KW-1185">Reference proteome</keyword>
<dbReference type="Gene3D" id="2.120.10.60">
    <property type="entry name" value="Tricorn protease N-terminal domain"/>
    <property type="match status" value="1"/>
</dbReference>
<reference evidence="2" key="1">
    <citation type="submission" date="2019-10" db="EMBL/GenBank/DDBJ databases">
        <authorList>
            <person name="Paulsen S."/>
        </authorList>
    </citation>
    <scope>NUCLEOTIDE SEQUENCE</scope>
    <source>
        <strain evidence="2">LMG 19692</strain>
    </source>
</reference>
<dbReference type="Proteomes" id="UP001304419">
    <property type="component" value="Chromosome 1"/>
</dbReference>
<sequence length="316" mass="35544">MLVKKIGISKLACFSTIMLFFIHEVQSYSEPSTESYGIIYGFKDGNSKAIYLSDQDGKSPVKIVKATSSDGYPAVSPSGEKVTFYGKYDNFKTWSIHTVDITGRNMKRLTSKKYVWDSAPAWSLDGMTIAFGREYENKEGVWQEEIWLMNADGSEQRQIKNLEGRAPEFMPDGRLLYQSKASPSQISIANLDGSEVIQLTQDDTDNMSPQISPDGKKIAYLSNRDGNQEVYVMDIDGANNKRLTRNDIQEWDPSWSPDGTKVYFASENVYGFYDVFSINVDGTSIKKILQNSSQATVVPGLDQETLQKLKKTSERQ</sequence>
<dbReference type="SUPFAM" id="SSF69304">
    <property type="entry name" value="Tricorn protease N-terminal domain"/>
    <property type="match status" value="1"/>
</dbReference>
<gene>
    <name evidence="2" type="ORF">F9Y85_01635</name>
    <name evidence="3" type="ORF">R5H13_11930</name>
</gene>
<evidence type="ECO:0000313" key="3">
    <source>
        <dbReference type="EMBL" id="WOX27370.1"/>
    </source>
</evidence>
<evidence type="ECO:0000313" key="5">
    <source>
        <dbReference type="Proteomes" id="UP001304419"/>
    </source>
</evidence>
<evidence type="ECO:0000256" key="1">
    <source>
        <dbReference type="ARBA" id="ARBA00009820"/>
    </source>
</evidence>
<dbReference type="AlphaFoldDB" id="A0A8I2KJK7"/>
<dbReference type="Pfam" id="PF07676">
    <property type="entry name" value="PD40"/>
    <property type="match status" value="1"/>
</dbReference>
<evidence type="ECO:0000313" key="4">
    <source>
        <dbReference type="Proteomes" id="UP000646877"/>
    </source>
</evidence>
<name>A0A8I2KJK7_9GAMM</name>
<dbReference type="Pfam" id="PF26549">
    <property type="entry name" value="Tricorn_N"/>
    <property type="match status" value="1"/>
</dbReference>
<comment type="similarity">
    <text evidence="1">Belongs to the TolB family.</text>
</comment>
<dbReference type="RefSeq" id="WP_130126076.1">
    <property type="nucleotide sequence ID" value="NZ_CBCSDF010000003.1"/>
</dbReference>